<dbReference type="RefSeq" id="XP_025344804.1">
    <property type="nucleotide sequence ID" value="XM_025490544.1"/>
</dbReference>
<protein>
    <submittedName>
        <fullName evidence="1">Uncharacterized protein</fullName>
    </submittedName>
</protein>
<dbReference type="GeneID" id="37012278"/>
<sequence length="90" mass="10522">VQQIVYPRERITVLDSLLVERSVVNAEPQLTILLWYKEDWRSIGRTGGLNPSCFHFFLKVCPERVELILGQSVDRSIHWKGTFFFINAML</sequence>
<feature type="non-terminal residue" evidence="1">
    <location>
        <position position="1"/>
    </location>
</feature>
<dbReference type="EMBL" id="KZ819346">
    <property type="protein sequence ID" value="PWN17644.1"/>
    <property type="molecule type" value="Genomic_DNA"/>
</dbReference>
<name>A0A316TY13_9BASI</name>
<evidence type="ECO:0000313" key="2">
    <source>
        <dbReference type="Proteomes" id="UP000245942"/>
    </source>
</evidence>
<dbReference type="AlphaFoldDB" id="A0A316TY13"/>
<proteinExistence type="predicted"/>
<organism evidence="1 2">
    <name type="scientific">Pseudomicrostroma glucosiphilum</name>
    <dbReference type="NCBI Taxonomy" id="1684307"/>
    <lineage>
        <taxon>Eukaryota</taxon>
        <taxon>Fungi</taxon>
        <taxon>Dikarya</taxon>
        <taxon>Basidiomycota</taxon>
        <taxon>Ustilaginomycotina</taxon>
        <taxon>Exobasidiomycetes</taxon>
        <taxon>Microstromatales</taxon>
        <taxon>Microstromatales incertae sedis</taxon>
        <taxon>Pseudomicrostroma</taxon>
    </lineage>
</organism>
<keyword evidence="2" id="KW-1185">Reference proteome</keyword>
<reference evidence="1 2" key="1">
    <citation type="journal article" date="2018" name="Mol. Biol. Evol.">
        <title>Broad Genomic Sampling Reveals a Smut Pathogenic Ancestry of the Fungal Clade Ustilaginomycotina.</title>
        <authorList>
            <person name="Kijpornyongpan T."/>
            <person name="Mondo S.J."/>
            <person name="Barry K."/>
            <person name="Sandor L."/>
            <person name="Lee J."/>
            <person name="Lipzen A."/>
            <person name="Pangilinan J."/>
            <person name="LaButti K."/>
            <person name="Hainaut M."/>
            <person name="Henrissat B."/>
            <person name="Grigoriev I.V."/>
            <person name="Spatafora J.W."/>
            <person name="Aime M.C."/>
        </authorList>
    </citation>
    <scope>NUCLEOTIDE SEQUENCE [LARGE SCALE GENOMIC DNA]</scope>
    <source>
        <strain evidence="1 2">MCA 4718</strain>
    </source>
</reference>
<dbReference type="Proteomes" id="UP000245942">
    <property type="component" value="Unassembled WGS sequence"/>
</dbReference>
<accession>A0A316TY13</accession>
<gene>
    <name evidence="1" type="ORF">BCV69DRAFT_253939</name>
</gene>
<evidence type="ECO:0000313" key="1">
    <source>
        <dbReference type="EMBL" id="PWN17644.1"/>
    </source>
</evidence>